<dbReference type="PANTHER" id="PTHR47784">
    <property type="entry name" value="STEROL UPTAKE CONTROL PROTEIN 2"/>
    <property type="match status" value="1"/>
</dbReference>
<reference evidence="1 2" key="1">
    <citation type="journal article" date="2020" name="Phytopathology">
        <title>A high-quality genome resource of Botrytis fragariae, a new and rapidly spreading fungal pathogen causing strawberry gray mold in the U.S.A.</title>
        <authorList>
            <person name="Wu Y."/>
            <person name="Saski C.A."/>
            <person name="Schnabel G."/>
            <person name="Xiao S."/>
            <person name="Hu M."/>
        </authorList>
    </citation>
    <scope>NUCLEOTIDE SEQUENCE [LARGE SCALE GENOMIC DNA]</scope>
    <source>
        <strain evidence="1 2">BVB16</strain>
    </source>
</reference>
<protein>
    <submittedName>
        <fullName evidence="1">Uncharacterized protein</fullName>
    </submittedName>
</protein>
<sequence length="142" mass="15524">MSFSAKKIIQSVTIATTEGSIVNGRSCSGISIHGSSLASRIPRPIQTTSPVFSMVDFRLFHHFIQEAYPHHPIWNDSVWTHEIPSIASDHDYLLRSMLVLSASDLASDPTYSTASCKLTYTAIHHRVKAIASRNAAISSGVN</sequence>
<name>A0A8H6ALX6_9HELO</name>
<dbReference type="RefSeq" id="XP_037188676.1">
    <property type="nucleotide sequence ID" value="XM_037341257.1"/>
</dbReference>
<dbReference type="InterPro" id="IPR053157">
    <property type="entry name" value="Sterol_Uptake_Regulator"/>
</dbReference>
<dbReference type="GeneID" id="59264949"/>
<dbReference type="EMBL" id="JABFCT010000016">
    <property type="protein sequence ID" value="KAF5869728.1"/>
    <property type="molecule type" value="Genomic_DNA"/>
</dbReference>
<organism evidence="1 2">
    <name type="scientific">Botrytis fragariae</name>
    <dbReference type="NCBI Taxonomy" id="1964551"/>
    <lineage>
        <taxon>Eukaryota</taxon>
        <taxon>Fungi</taxon>
        <taxon>Dikarya</taxon>
        <taxon>Ascomycota</taxon>
        <taxon>Pezizomycotina</taxon>
        <taxon>Leotiomycetes</taxon>
        <taxon>Helotiales</taxon>
        <taxon>Sclerotiniaceae</taxon>
        <taxon>Botrytis</taxon>
    </lineage>
</organism>
<dbReference type="AlphaFoldDB" id="A0A8H6ALX6"/>
<dbReference type="Proteomes" id="UP000531561">
    <property type="component" value="Unassembled WGS sequence"/>
</dbReference>
<dbReference type="GO" id="GO:0001228">
    <property type="term" value="F:DNA-binding transcription activator activity, RNA polymerase II-specific"/>
    <property type="evidence" value="ECO:0007669"/>
    <property type="project" value="TreeGrafter"/>
</dbReference>
<keyword evidence="2" id="KW-1185">Reference proteome</keyword>
<comment type="caution">
    <text evidence="1">The sequence shown here is derived from an EMBL/GenBank/DDBJ whole genome shotgun (WGS) entry which is preliminary data.</text>
</comment>
<proteinExistence type="predicted"/>
<dbReference type="OrthoDB" id="5229455at2759"/>
<evidence type="ECO:0000313" key="2">
    <source>
        <dbReference type="Proteomes" id="UP000531561"/>
    </source>
</evidence>
<accession>A0A8H6ALX6</accession>
<gene>
    <name evidence="1" type="ORF">Bfra_010928</name>
</gene>
<evidence type="ECO:0000313" key="1">
    <source>
        <dbReference type="EMBL" id="KAF5869728.1"/>
    </source>
</evidence>
<dbReference type="PANTHER" id="PTHR47784:SF7">
    <property type="entry name" value="ZN(II)2CYS6 TRANSCRIPTION FACTOR (EUROFUNG)"/>
    <property type="match status" value="1"/>
</dbReference>